<dbReference type="NCBIfam" id="NF041025">
    <property type="entry name" value="antiphage_deaminase"/>
    <property type="match status" value="1"/>
</dbReference>
<name>A0A1H6AVX1_9HYPH</name>
<dbReference type="PROSITE" id="PS51747">
    <property type="entry name" value="CYT_DCMP_DEAMINASES_2"/>
    <property type="match status" value="1"/>
</dbReference>
<evidence type="ECO:0000313" key="6">
    <source>
        <dbReference type="EMBL" id="SEG52360.1"/>
    </source>
</evidence>
<dbReference type="Pfam" id="PF00383">
    <property type="entry name" value="dCMP_cyt_deam_1"/>
    <property type="match status" value="1"/>
</dbReference>
<dbReference type="InterPro" id="IPR016192">
    <property type="entry name" value="APOBEC/CMP_deaminase_Zn-bd"/>
</dbReference>
<proteinExistence type="inferred from homology"/>
<dbReference type="InterPro" id="IPR016193">
    <property type="entry name" value="Cytidine_deaminase-like"/>
</dbReference>
<evidence type="ECO:0000256" key="3">
    <source>
        <dbReference type="ARBA" id="ARBA00022801"/>
    </source>
</evidence>
<dbReference type="InterPro" id="IPR002125">
    <property type="entry name" value="CMP_dCMP_dom"/>
</dbReference>
<accession>A0A1H6AVX1</accession>
<keyword evidence="7" id="KW-1185">Reference proteome</keyword>
<reference evidence="6 7" key="1">
    <citation type="submission" date="2016-10" db="EMBL/GenBank/DDBJ databases">
        <authorList>
            <person name="de Groot N.N."/>
        </authorList>
    </citation>
    <scope>NUCLEOTIDE SEQUENCE [LARGE SCALE GENOMIC DNA]</scope>
    <source>
        <strain evidence="6 7">DSM 26656</strain>
    </source>
</reference>
<evidence type="ECO:0000256" key="2">
    <source>
        <dbReference type="ARBA" id="ARBA00022723"/>
    </source>
</evidence>
<comment type="similarity">
    <text evidence="1">Belongs to the cytidine and deoxycytidylate deaminase family.</text>
</comment>
<keyword evidence="4" id="KW-0862">Zinc</keyword>
<protein>
    <submittedName>
        <fullName evidence="6">Deoxycytidylate deaminase</fullName>
    </submittedName>
</protein>
<evidence type="ECO:0000313" key="7">
    <source>
        <dbReference type="Proteomes" id="UP000236743"/>
    </source>
</evidence>
<keyword evidence="3" id="KW-0378">Hydrolase</keyword>
<dbReference type="GO" id="GO:0005737">
    <property type="term" value="C:cytoplasm"/>
    <property type="evidence" value="ECO:0007669"/>
    <property type="project" value="TreeGrafter"/>
</dbReference>
<dbReference type="AlphaFoldDB" id="A0A1H6AVX1"/>
<evidence type="ECO:0000256" key="1">
    <source>
        <dbReference type="ARBA" id="ARBA00006576"/>
    </source>
</evidence>
<sequence length="448" mass="50082">MHRVGLSVPRIDPFDQYIEIMQTAGNALREKFGGDYLAGKIIEQIFKFREKNGGFDGKISIPGRRAYIIDSLKNTDELQLLRKIYGETLCILGVFAPDSIRKSRLTDNGIPHAQIDKIIDRDQGELATFGQKTRKIFVHSDFFVCNDQRKEELRNRVDRNLSLIFDTDIHTPTRAESAMYKASAAAANSACMSRQVGASIVSKDGELIAVGWNDVPRFGGGLYTEDDRSFLNKSTGKLSDRDNRCFKWGGCICHNETRRQSMVSDVVKRVSEAGILKKGVKESDVIKALRGTDIDSLIEFSRSIHAEMEAILSVAREGKNSLVGATLYTNTYPCHNCARHIVAAGISSVVYIEPYLKSLATKLHYDAITEEPNDETKVVFRQYDGVAPHTYLRLFRPEAERKLSGKRALKDPAAALPIFRIQLDAQADYESKVIADLSDKEHTPISAN</sequence>
<dbReference type="Proteomes" id="UP000236743">
    <property type="component" value="Unassembled WGS sequence"/>
</dbReference>
<dbReference type="GO" id="GO:0008270">
    <property type="term" value="F:zinc ion binding"/>
    <property type="evidence" value="ECO:0007669"/>
    <property type="project" value="InterPro"/>
</dbReference>
<dbReference type="GO" id="GO:0004132">
    <property type="term" value="F:dCMP deaminase activity"/>
    <property type="evidence" value="ECO:0007669"/>
    <property type="project" value="TreeGrafter"/>
</dbReference>
<dbReference type="PANTHER" id="PTHR11086:SF18">
    <property type="entry name" value="DEOXYCYTIDYLATE DEAMINASE"/>
    <property type="match status" value="1"/>
</dbReference>
<gene>
    <name evidence="6" type="ORF">SAMN04488115_106167</name>
</gene>
<evidence type="ECO:0000259" key="5">
    <source>
        <dbReference type="PROSITE" id="PS51747"/>
    </source>
</evidence>
<dbReference type="PANTHER" id="PTHR11086">
    <property type="entry name" value="DEOXYCYTIDYLATE DEAMINASE-RELATED"/>
    <property type="match status" value="1"/>
</dbReference>
<dbReference type="Gene3D" id="3.40.50.300">
    <property type="entry name" value="P-loop containing nucleotide triphosphate hydrolases"/>
    <property type="match status" value="1"/>
</dbReference>
<evidence type="ECO:0000256" key="4">
    <source>
        <dbReference type="ARBA" id="ARBA00022833"/>
    </source>
</evidence>
<dbReference type="InterPro" id="IPR015517">
    <property type="entry name" value="dCMP_deaminase-rel"/>
</dbReference>
<organism evidence="6 7">
    <name type="scientific">Bosea lathyri</name>
    <dbReference type="NCBI Taxonomy" id="1036778"/>
    <lineage>
        <taxon>Bacteria</taxon>
        <taxon>Pseudomonadati</taxon>
        <taxon>Pseudomonadota</taxon>
        <taxon>Alphaproteobacteria</taxon>
        <taxon>Hyphomicrobiales</taxon>
        <taxon>Boseaceae</taxon>
        <taxon>Bosea</taxon>
    </lineage>
</organism>
<keyword evidence="2" id="KW-0479">Metal-binding</keyword>
<dbReference type="PROSITE" id="PS00903">
    <property type="entry name" value="CYT_DCMP_DEAMINASES_1"/>
    <property type="match status" value="1"/>
</dbReference>
<dbReference type="SUPFAM" id="SSF53927">
    <property type="entry name" value="Cytidine deaminase-like"/>
    <property type="match status" value="1"/>
</dbReference>
<feature type="domain" description="CMP/dCMP-type deaminase" evidence="5">
    <location>
        <begin position="173"/>
        <end position="363"/>
    </location>
</feature>
<dbReference type="InterPro" id="IPR027417">
    <property type="entry name" value="P-loop_NTPase"/>
</dbReference>
<dbReference type="Gene3D" id="3.40.140.10">
    <property type="entry name" value="Cytidine Deaminase, domain 2"/>
    <property type="match status" value="1"/>
</dbReference>
<dbReference type="EMBL" id="FNUY01000006">
    <property type="protein sequence ID" value="SEG52360.1"/>
    <property type="molecule type" value="Genomic_DNA"/>
</dbReference>